<protein>
    <submittedName>
        <fullName evidence="2">Uncharacterized protein LOC113041354 isoform X2</fullName>
    </submittedName>
</protein>
<name>A0A6P6JCS7_CARAU</name>
<dbReference type="AlphaFoldDB" id="A0A6P6JCS7"/>
<organism evidence="1 2">
    <name type="scientific">Carassius auratus</name>
    <name type="common">Goldfish</name>
    <dbReference type="NCBI Taxonomy" id="7957"/>
    <lineage>
        <taxon>Eukaryota</taxon>
        <taxon>Metazoa</taxon>
        <taxon>Chordata</taxon>
        <taxon>Craniata</taxon>
        <taxon>Vertebrata</taxon>
        <taxon>Euteleostomi</taxon>
        <taxon>Actinopterygii</taxon>
        <taxon>Neopterygii</taxon>
        <taxon>Teleostei</taxon>
        <taxon>Ostariophysi</taxon>
        <taxon>Cypriniformes</taxon>
        <taxon>Cyprinidae</taxon>
        <taxon>Cyprininae</taxon>
        <taxon>Carassius</taxon>
    </lineage>
</organism>
<gene>
    <name evidence="2" type="primary">LOC113041354</name>
</gene>
<dbReference type="Proteomes" id="UP000515129">
    <property type="component" value="Chromosome 23"/>
</dbReference>
<evidence type="ECO:0000313" key="1">
    <source>
        <dbReference type="Proteomes" id="UP000515129"/>
    </source>
</evidence>
<reference evidence="2" key="1">
    <citation type="submission" date="2025-08" db="UniProtKB">
        <authorList>
            <consortium name="RefSeq"/>
        </authorList>
    </citation>
    <scope>IDENTIFICATION</scope>
    <source>
        <strain evidence="2">Wakin</strain>
        <tissue evidence="2">Muscle</tissue>
    </source>
</reference>
<evidence type="ECO:0000313" key="2">
    <source>
        <dbReference type="RefSeq" id="XP_026055612.1"/>
    </source>
</evidence>
<dbReference type="GeneID" id="113041354"/>
<accession>A0A6P6JCS7</accession>
<keyword evidence="1" id="KW-1185">Reference proteome</keyword>
<dbReference type="RefSeq" id="XP_026055612.1">
    <property type="nucleotide sequence ID" value="XM_026199827.1"/>
</dbReference>
<proteinExistence type="predicted"/>
<sequence>MQMADEQDSRVCSVCLQDLQETSCPRCKQNSSHETDTHLLVDVTGELQRKRCPQHHKLLEDTNHKHHDMVSAATERAEKQVFYVPTFSNGSFSVAASDKSALIGRTPQALIRNITLIQKWQIIAKS</sequence>